<evidence type="ECO:0000259" key="10">
    <source>
        <dbReference type="PROSITE" id="PS50835"/>
    </source>
</evidence>
<dbReference type="Proteomes" id="UP000152474">
    <property type="component" value="Segment"/>
</dbReference>
<dbReference type="GeneID" id="20098533"/>
<keyword evidence="4 9" id="KW-1133">Transmembrane helix</keyword>
<keyword evidence="8" id="KW-0393">Immunoglobulin domain</keyword>
<dbReference type="EMBL" id="KF921519">
    <property type="protein sequence ID" value="AHC02873.1"/>
    <property type="molecule type" value="Genomic_DNA"/>
</dbReference>
<reference evidence="11 12" key="1">
    <citation type="submission" date="2013-11" db="EMBL/GenBank/DDBJ databases">
        <title>Genome sequence of elephant endotheliotropic herpesvirus 5.</title>
        <authorList>
            <person name="Wilkie G.S."/>
            <person name="Davison A.J."/>
            <person name="Denk D."/>
            <person name="Kerr K."/>
            <person name="Redrobe S."/>
            <person name="Steinbach F."/>
            <person name="Dastjerdi A."/>
        </authorList>
    </citation>
    <scope>NUCLEOTIDE SEQUENCE [LARGE SCALE GENOMIC DNA]</scope>
    <source>
        <strain evidence="11 12">Vijay</strain>
    </source>
</reference>
<dbReference type="GO" id="GO:0016020">
    <property type="term" value="C:membrane"/>
    <property type="evidence" value="ECO:0007669"/>
    <property type="project" value="UniProtKB-SubCell"/>
</dbReference>
<evidence type="ECO:0000256" key="7">
    <source>
        <dbReference type="ARBA" id="ARBA00023180"/>
    </source>
</evidence>
<comment type="subcellular location">
    <subcellularLocation>
        <location evidence="1">Membrane</location>
        <topology evidence="1">Single-pass type I membrane protein</topology>
    </subcellularLocation>
</comment>
<evidence type="ECO:0000256" key="1">
    <source>
        <dbReference type="ARBA" id="ARBA00004479"/>
    </source>
</evidence>
<feature type="domain" description="Ig-like" evidence="10">
    <location>
        <begin position="140"/>
        <end position="224"/>
    </location>
</feature>
<keyword evidence="2 9" id="KW-0812">Transmembrane</keyword>
<dbReference type="PANTHER" id="PTHR46841:SF3">
    <property type="entry name" value="OX-2 MEMBRANE GLYCOPROTEIN"/>
    <property type="match status" value="1"/>
</dbReference>
<dbReference type="InterPro" id="IPR007110">
    <property type="entry name" value="Ig-like_dom"/>
</dbReference>
<evidence type="ECO:0000256" key="2">
    <source>
        <dbReference type="ARBA" id="ARBA00022692"/>
    </source>
</evidence>
<dbReference type="InterPro" id="IPR013162">
    <property type="entry name" value="CD80_C2-set"/>
</dbReference>
<dbReference type="InterPro" id="IPR013151">
    <property type="entry name" value="Immunoglobulin_dom"/>
</dbReference>
<dbReference type="PROSITE" id="PS50835">
    <property type="entry name" value="IG_LIKE"/>
    <property type="match status" value="2"/>
</dbReference>
<name>A0A075CZM2_9BETA</name>
<gene>
    <name evidence="11" type="primary">EE22A</name>
</gene>
<keyword evidence="7" id="KW-0325">Glycoprotein</keyword>
<dbReference type="InterPro" id="IPR036179">
    <property type="entry name" value="Ig-like_dom_sf"/>
</dbReference>
<keyword evidence="5 9" id="KW-0472">Membrane</keyword>
<feature type="domain" description="Ig-like" evidence="10">
    <location>
        <begin position="12"/>
        <end position="116"/>
    </location>
</feature>
<evidence type="ECO:0000313" key="11">
    <source>
        <dbReference type="EMBL" id="AHC02873.1"/>
    </source>
</evidence>
<accession>A0A075CZM2</accession>
<dbReference type="SUPFAM" id="SSF48726">
    <property type="entry name" value="Immunoglobulin"/>
    <property type="match status" value="2"/>
</dbReference>
<dbReference type="Pfam" id="PF08205">
    <property type="entry name" value="C2-set_2"/>
    <property type="match status" value="1"/>
</dbReference>
<proteinExistence type="predicted"/>
<dbReference type="Pfam" id="PF00047">
    <property type="entry name" value="ig"/>
    <property type="match status" value="1"/>
</dbReference>
<dbReference type="GO" id="GO:0034113">
    <property type="term" value="P:heterotypic cell-cell adhesion"/>
    <property type="evidence" value="ECO:0007669"/>
    <property type="project" value="TreeGrafter"/>
</dbReference>
<sequence>MDLKLSCLLFIPTIIFFYSGGNAYIEITSQSPQLGSETTLTCSLKNDSDYPIAVRWQKENASREDRDLGMIFPGNTNAKLYDRYEGKINISQTNSMRETTLTFFNTTVEDEGCFLCVFYCSGQSPYVLLNKTCVTVSAAPTVFISTKDDGNQTNVTCTATGLPAPLVQWLGHGPGVENSTQNTTNKNGTVSVSSTLYFKKSSDIGSKPYYCVVELFGNITNSITWNTPITPTPPVDAVPRDGDSRDARSRSLISGVSIATVVLIVLILLVIYYHTKKPDQHELDETQPPGE</sequence>
<dbReference type="Gene3D" id="2.60.40.10">
    <property type="entry name" value="Immunoglobulins"/>
    <property type="match status" value="2"/>
</dbReference>
<dbReference type="InterPro" id="IPR013783">
    <property type="entry name" value="Ig-like_fold"/>
</dbReference>
<keyword evidence="6" id="KW-1015">Disulfide bond</keyword>
<keyword evidence="12" id="KW-1185">Reference proteome</keyword>
<evidence type="ECO:0000313" key="12">
    <source>
        <dbReference type="Proteomes" id="UP000152474"/>
    </source>
</evidence>
<protein>
    <submittedName>
        <fullName evidence="11">Membrane protein EE22A</fullName>
    </submittedName>
</protein>
<dbReference type="PANTHER" id="PTHR46841">
    <property type="entry name" value="OX-2 MEMBRANE GLYCOPROTEIN"/>
    <property type="match status" value="1"/>
</dbReference>
<evidence type="ECO:0000256" key="9">
    <source>
        <dbReference type="SAM" id="Phobius"/>
    </source>
</evidence>
<dbReference type="GO" id="GO:0098632">
    <property type="term" value="F:cell-cell adhesion mediator activity"/>
    <property type="evidence" value="ECO:0007669"/>
    <property type="project" value="InterPro"/>
</dbReference>
<evidence type="ECO:0000256" key="5">
    <source>
        <dbReference type="ARBA" id="ARBA00023136"/>
    </source>
</evidence>
<organism evidence="11 12">
    <name type="scientific">Elephant endotheliotropic herpesvirus 5</name>
    <dbReference type="NCBI Taxonomy" id="768738"/>
    <lineage>
        <taxon>Viruses</taxon>
        <taxon>Duplodnaviria</taxon>
        <taxon>Heunggongvirae</taxon>
        <taxon>Peploviricota</taxon>
        <taxon>Herviviricetes</taxon>
        <taxon>Herpesvirales</taxon>
        <taxon>Orthoherpesviridae</taxon>
        <taxon>Betaherpesvirinae</taxon>
        <taxon>Proboscivirus</taxon>
    </lineage>
</organism>
<dbReference type="InterPro" id="IPR047164">
    <property type="entry name" value="OX2G-like"/>
</dbReference>
<evidence type="ECO:0000256" key="3">
    <source>
        <dbReference type="ARBA" id="ARBA00022729"/>
    </source>
</evidence>
<keyword evidence="3" id="KW-0732">Signal</keyword>
<dbReference type="KEGG" id="vg:20098533"/>
<evidence type="ECO:0000256" key="4">
    <source>
        <dbReference type="ARBA" id="ARBA00022989"/>
    </source>
</evidence>
<dbReference type="RefSeq" id="YP_009052043.1">
    <property type="nucleotide sequence ID" value="NC_024696.1"/>
</dbReference>
<feature type="transmembrane region" description="Helical" evidence="9">
    <location>
        <begin position="252"/>
        <end position="273"/>
    </location>
</feature>
<dbReference type="SMART" id="SM00406">
    <property type="entry name" value="IGv"/>
    <property type="match status" value="1"/>
</dbReference>
<dbReference type="OrthoDB" id="11236at10239"/>
<evidence type="ECO:0000256" key="8">
    <source>
        <dbReference type="ARBA" id="ARBA00023319"/>
    </source>
</evidence>
<dbReference type="InterPro" id="IPR013106">
    <property type="entry name" value="Ig_V-set"/>
</dbReference>
<evidence type="ECO:0000256" key="6">
    <source>
        <dbReference type="ARBA" id="ARBA00023157"/>
    </source>
</evidence>